<dbReference type="PANTHER" id="PTHR43217:SF1">
    <property type="entry name" value="SUCCINATE SEMIALDEHYDE DEHYDROGENASE [NAD(P)+] SAD"/>
    <property type="match status" value="1"/>
</dbReference>
<evidence type="ECO:0000259" key="2">
    <source>
        <dbReference type="Pfam" id="PF00171"/>
    </source>
</evidence>
<evidence type="ECO:0000256" key="1">
    <source>
        <dbReference type="ARBA" id="ARBA00023002"/>
    </source>
</evidence>
<feature type="domain" description="Aldehyde dehydrogenase" evidence="2">
    <location>
        <begin position="5"/>
        <end position="445"/>
    </location>
</feature>
<dbReference type="InterPro" id="IPR016160">
    <property type="entry name" value="Ald_DH_CS_CYS"/>
</dbReference>
<reference evidence="3" key="1">
    <citation type="submission" date="2022-08" db="EMBL/GenBank/DDBJ databases">
        <title>Novel Bdellovibrio Species Isolated from Svalbard: Designation Bdellovibrio svalbardensis.</title>
        <authorList>
            <person name="Mitchell R.J."/>
            <person name="Choi S.Y."/>
        </authorList>
    </citation>
    <scope>NUCLEOTIDE SEQUENCE</scope>
    <source>
        <strain evidence="3">PAP01</strain>
    </source>
</reference>
<comment type="caution">
    <text evidence="3">The sequence shown here is derived from an EMBL/GenBank/DDBJ whole genome shotgun (WGS) entry which is preliminary data.</text>
</comment>
<dbReference type="InterPro" id="IPR016162">
    <property type="entry name" value="Ald_DH_N"/>
</dbReference>
<dbReference type="PANTHER" id="PTHR43217">
    <property type="entry name" value="SUCCINATE SEMIALDEHYDE DEHYDROGENASE [NAD(P)+] SAD"/>
    <property type="match status" value="1"/>
</dbReference>
<dbReference type="InterPro" id="IPR047110">
    <property type="entry name" value="GABD/Sad-like"/>
</dbReference>
<sequence>MTMSSFTTVNPATGEVLKTHEHLSWEKTEQAILSAHKDFLVWRKYSFAERAKVISQLATSLRLHKTEIAKQMNLEMGKLIEEGKAEVEKCAVTCDYYAKEAAGMLANQKSASPYAEAEVSFQPLGVVFSIMPWNFPLWQAIRFAAPTLMSGNVIVLKHADLTAGTAEIIGRIFDELTPDVKVLRNCQVDHEVAEKVIAHPLVRGVTFTGSTPGGKSVATAAARNLKKVVLELGGSDAYLVLEDADVEWAAKACAKTRLQNCGQSCVAGKRFIVVEKVAKEFISHLGNEMKQFELAPLAAKKFQEQIIMQVEKLKNWGGKVVLGGSAPQGVGAYYPATLVVFEKNNPELHREEVFGPVASVIVVKDSKEAVEVANSSPYGLGGGVFTRNTHKGKELIEKELEAGFVVVNDFVKSDPRIPFGGVKDSGYGRELGHFGITEFVNIKTVAVGGPQ</sequence>
<dbReference type="EMBL" id="JANRMI010000002">
    <property type="protein sequence ID" value="MDG0816677.1"/>
    <property type="molecule type" value="Genomic_DNA"/>
</dbReference>
<protein>
    <submittedName>
        <fullName evidence="3">Aldehyde dehydrogenase family protein</fullName>
    </submittedName>
</protein>
<evidence type="ECO:0000313" key="4">
    <source>
        <dbReference type="Proteomes" id="UP001152321"/>
    </source>
</evidence>
<keyword evidence="1" id="KW-0560">Oxidoreductase</keyword>
<evidence type="ECO:0000313" key="3">
    <source>
        <dbReference type="EMBL" id="MDG0816677.1"/>
    </source>
</evidence>
<name>A0ABT6DJK8_9BACT</name>
<dbReference type="Gene3D" id="3.40.309.10">
    <property type="entry name" value="Aldehyde Dehydrogenase, Chain A, domain 2"/>
    <property type="match status" value="1"/>
</dbReference>
<dbReference type="Proteomes" id="UP001152321">
    <property type="component" value="Unassembled WGS sequence"/>
</dbReference>
<dbReference type="Pfam" id="PF00171">
    <property type="entry name" value="Aldedh"/>
    <property type="match status" value="1"/>
</dbReference>
<proteinExistence type="predicted"/>
<dbReference type="InterPro" id="IPR016161">
    <property type="entry name" value="Ald_DH/histidinol_DH"/>
</dbReference>
<organism evidence="3 4">
    <name type="scientific">Bdellovibrio svalbardensis</name>
    <dbReference type="NCBI Taxonomy" id="2972972"/>
    <lineage>
        <taxon>Bacteria</taxon>
        <taxon>Pseudomonadati</taxon>
        <taxon>Bdellovibrionota</taxon>
        <taxon>Bdellovibrionia</taxon>
        <taxon>Bdellovibrionales</taxon>
        <taxon>Pseudobdellovibrionaceae</taxon>
        <taxon>Bdellovibrio</taxon>
    </lineage>
</organism>
<dbReference type="Gene3D" id="3.40.605.10">
    <property type="entry name" value="Aldehyde Dehydrogenase, Chain A, domain 1"/>
    <property type="match status" value="1"/>
</dbReference>
<gene>
    <name evidence="3" type="ORF">NWE73_09895</name>
</gene>
<accession>A0ABT6DJK8</accession>
<dbReference type="InterPro" id="IPR015590">
    <property type="entry name" value="Aldehyde_DH_dom"/>
</dbReference>
<dbReference type="SUPFAM" id="SSF53720">
    <property type="entry name" value="ALDH-like"/>
    <property type="match status" value="1"/>
</dbReference>
<keyword evidence="4" id="KW-1185">Reference proteome</keyword>
<dbReference type="PROSITE" id="PS00070">
    <property type="entry name" value="ALDEHYDE_DEHYDR_CYS"/>
    <property type="match status" value="1"/>
</dbReference>
<dbReference type="InterPro" id="IPR016163">
    <property type="entry name" value="Ald_DH_C"/>
</dbReference>